<dbReference type="InterPro" id="IPR001190">
    <property type="entry name" value="SRCR"/>
</dbReference>
<keyword evidence="6" id="KW-1185">Reference proteome</keyword>
<feature type="region of interest" description="Disordered" evidence="3">
    <location>
        <begin position="809"/>
        <end position="963"/>
    </location>
</feature>
<dbReference type="Gene3D" id="3.10.250.10">
    <property type="entry name" value="SRCR-like domain"/>
    <property type="match status" value="1"/>
</dbReference>
<accession>A0ABD0L160</accession>
<dbReference type="InterPro" id="IPR001368">
    <property type="entry name" value="TNFR/NGFR_Cys_rich_reg"/>
</dbReference>
<dbReference type="AlphaFoldDB" id="A0ABD0L160"/>
<dbReference type="SUPFAM" id="SSF57184">
    <property type="entry name" value="Growth factor receptor domain"/>
    <property type="match status" value="2"/>
</dbReference>
<feature type="region of interest" description="Disordered" evidence="3">
    <location>
        <begin position="542"/>
        <end position="563"/>
    </location>
</feature>
<dbReference type="PANTHER" id="PTHR46967:SF1">
    <property type="entry name" value="KERATIN-ASSOCIATED PROTEIN 16-1-LIKE"/>
    <property type="match status" value="1"/>
</dbReference>
<dbReference type="Pfam" id="PF00530">
    <property type="entry name" value="SRCR"/>
    <property type="match status" value="1"/>
</dbReference>
<dbReference type="PROSITE" id="PS50287">
    <property type="entry name" value="SRCR_2"/>
    <property type="match status" value="1"/>
</dbReference>
<evidence type="ECO:0000256" key="1">
    <source>
        <dbReference type="ARBA" id="ARBA00023157"/>
    </source>
</evidence>
<evidence type="ECO:0000256" key="2">
    <source>
        <dbReference type="PROSITE-ProRule" id="PRU00196"/>
    </source>
</evidence>
<comment type="caution">
    <text evidence="2">Lacks conserved residue(s) required for the propagation of feature annotation.</text>
</comment>
<dbReference type="PANTHER" id="PTHR46967">
    <property type="entry name" value="INSULIN-LIKE GROWTH FACTOR BINDING PROTEIN,N-TERMINAL"/>
    <property type="match status" value="1"/>
</dbReference>
<proteinExistence type="predicted"/>
<feature type="region of interest" description="Disordered" evidence="3">
    <location>
        <begin position="694"/>
        <end position="722"/>
    </location>
</feature>
<protein>
    <recommendedName>
        <fullName evidence="4">SRCR domain-containing protein</fullName>
    </recommendedName>
</protein>
<sequence>HFGQGTIPVLLDDVGCTGSESDITGQCRHSGVGNHDCTHAEDVGVDCLANRDCTPGEFEDSYGCSPCPEGTYQNMSLQHECNSCPNGTSTQQEGSTDSSDCKPVCEPGQQYNGSSCVQCPQGWWNSGNKTQRFEHCAPCPVDHLTLGEGATHPDNCTLLNCTAGKYLNASDVEVCRPCPIGTYQDMSSQYSCTQCPLGTSTHSEGSSHFTECQREQYDGSSCVPCPRHTWNSGNETQRFEQCVPCPVNHVTSGTGATSSDNCVYSFSAPGVETTASMEPKYALVTVCTTESEKSVRTTLRARIVDMRSDMATLCLDVTCTNAEVTASCNGSGSRSVSAVVSLSDLPTTLTSPANGTTMTAQDLLLAAATAGTFDLTDIGAALDKNDVLVTTHHSCKDGYRKSGDACVLIECPPGRYINVTTKSCTPCPVNTYQETARQYNCTQCPEGTVTEGDGSTRSSDCQGVETTASMELKYALVKVCTVENENSVRTTLRTRIVDMRSDWPTLCPDVTCTNAEVTASCSGPNSRSVVAVVSLKDLPKRRRNTYSDADHKLNGSPEEDHSYSALGQHSTTGGNIMDMEVLRGGSLSLNNPEDGETSDTVSEYDYIGEPLDDFGEYIEPVSPHTNSPPTSPFFEAPPVPHQLHEKHAFHHPSHPRFPPSTDDRVVATAPVMEDEGSGSGQHRLRSGAAYQRAAVPESRSKGNDVYLSPVPPRATGQGFSGIPTRFGVETESPYQRTVIPDFPSSDVTQVPMTSVRPNIHGATTAHSPMPQNTSSKSTQPGHPWISKGREGALPILAPLHVGSRSDAFTHGRRFESPSSVPVPSTSKGQRNEPHGPRSPSSEMSPVQAGHTGVSNLHNDVTVPPIPLTSSRANFERTSAPQAMRPQPPPARPKPKINSSFVPGHGLRKDTMTSGPASDVRAQDRRDVDVLYRHRAPAERPSHNTSSETEPNRLLNYPVPSPDY</sequence>
<comment type="caution">
    <text evidence="5">The sequence shown here is derived from an EMBL/GenBank/DDBJ whole genome shotgun (WGS) entry which is preliminary data.</text>
</comment>
<evidence type="ECO:0000259" key="4">
    <source>
        <dbReference type="PROSITE" id="PS50287"/>
    </source>
</evidence>
<name>A0ABD0L160_9CAEN</name>
<keyword evidence="1" id="KW-1015">Disulfide bond</keyword>
<feature type="compositionally biased region" description="Basic and acidic residues" evidence="3">
    <location>
        <begin position="548"/>
        <end position="562"/>
    </location>
</feature>
<dbReference type="SMART" id="SM00208">
    <property type="entry name" value="TNFR"/>
    <property type="match status" value="3"/>
</dbReference>
<feature type="region of interest" description="Disordered" evidence="3">
    <location>
        <begin position="758"/>
        <end position="788"/>
    </location>
</feature>
<evidence type="ECO:0000313" key="6">
    <source>
        <dbReference type="Proteomes" id="UP001519460"/>
    </source>
</evidence>
<feature type="compositionally biased region" description="Polar residues" evidence="3">
    <location>
        <begin position="867"/>
        <end position="879"/>
    </location>
</feature>
<dbReference type="Gene3D" id="2.10.50.10">
    <property type="entry name" value="Tumor Necrosis Factor Receptor, subunit A, domain 2"/>
    <property type="match status" value="5"/>
</dbReference>
<dbReference type="EMBL" id="JACVVK020000098">
    <property type="protein sequence ID" value="KAK7492865.1"/>
    <property type="molecule type" value="Genomic_DNA"/>
</dbReference>
<dbReference type="SMART" id="SM01411">
    <property type="entry name" value="Ephrin_rec_like"/>
    <property type="match status" value="5"/>
</dbReference>
<evidence type="ECO:0000313" key="5">
    <source>
        <dbReference type="EMBL" id="KAK7492865.1"/>
    </source>
</evidence>
<dbReference type="SUPFAM" id="SSF56487">
    <property type="entry name" value="SRCR-like"/>
    <property type="match status" value="1"/>
</dbReference>
<feature type="compositionally biased region" description="Basic and acidic residues" evidence="3">
    <location>
        <begin position="920"/>
        <end position="941"/>
    </location>
</feature>
<feature type="compositionally biased region" description="Low complexity" evidence="3">
    <location>
        <begin position="816"/>
        <end position="826"/>
    </location>
</feature>
<feature type="domain" description="SRCR" evidence="4">
    <location>
        <begin position="1"/>
        <end position="48"/>
    </location>
</feature>
<evidence type="ECO:0000256" key="3">
    <source>
        <dbReference type="SAM" id="MobiDB-lite"/>
    </source>
</evidence>
<feature type="compositionally biased region" description="Polar residues" evidence="3">
    <location>
        <begin position="764"/>
        <end position="780"/>
    </location>
</feature>
<dbReference type="Pfam" id="PF07699">
    <property type="entry name" value="Ephrin_rec_like"/>
    <property type="match status" value="4"/>
</dbReference>
<gene>
    <name evidence="5" type="ORF">BaRGS_00015812</name>
</gene>
<feature type="non-terminal residue" evidence="5">
    <location>
        <position position="1"/>
    </location>
</feature>
<dbReference type="InterPro" id="IPR036772">
    <property type="entry name" value="SRCR-like_dom_sf"/>
</dbReference>
<organism evidence="5 6">
    <name type="scientific">Batillaria attramentaria</name>
    <dbReference type="NCBI Taxonomy" id="370345"/>
    <lineage>
        <taxon>Eukaryota</taxon>
        <taxon>Metazoa</taxon>
        <taxon>Spiralia</taxon>
        <taxon>Lophotrochozoa</taxon>
        <taxon>Mollusca</taxon>
        <taxon>Gastropoda</taxon>
        <taxon>Caenogastropoda</taxon>
        <taxon>Sorbeoconcha</taxon>
        <taxon>Cerithioidea</taxon>
        <taxon>Batillariidae</taxon>
        <taxon>Batillaria</taxon>
    </lineage>
</organism>
<reference evidence="5 6" key="1">
    <citation type="journal article" date="2023" name="Sci. Data">
        <title>Genome assembly of the Korean intertidal mud-creeper Batillaria attramentaria.</title>
        <authorList>
            <person name="Patra A.K."/>
            <person name="Ho P.T."/>
            <person name="Jun S."/>
            <person name="Lee S.J."/>
            <person name="Kim Y."/>
            <person name="Won Y.J."/>
        </authorList>
    </citation>
    <scope>NUCLEOTIDE SEQUENCE [LARGE SCALE GENOMIC DNA]</scope>
    <source>
        <strain evidence="5">Wonlab-2016</strain>
    </source>
</reference>
<dbReference type="Proteomes" id="UP001519460">
    <property type="component" value="Unassembled WGS sequence"/>
</dbReference>
<dbReference type="InterPro" id="IPR011641">
    <property type="entry name" value="Tyr-kin_ephrin_A/B_rcpt-like"/>
</dbReference>
<dbReference type="InterPro" id="IPR009030">
    <property type="entry name" value="Growth_fac_rcpt_cys_sf"/>
</dbReference>